<dbReference type="RefSeq" id="WP_073039776.1">
    <property type="nucleotide sequence ID" value="NZ_FQUO01000002.1"/>
</dbReference>
<protein>
    <submittedName>
        <fullName evidence="2">Uncharacterized protein</fullName>
    </submittedName>
</protein>
<accession>A0A1M4V614</accession>
<evidence type="ECO:0000313" key="2">
    <source>
        <dbReference type="EMBL" id="SHE64426.1"/>
    </source>
</evidence>
<keyword evidence="3" id="KW-1185">Reference proteome</keyword>
<dbReference type="STRING" id="1302690.BUE76_12965"/>
<dbReference type="AlphaFoldDB" id="A0A1M4V614"/>
<gene>
    <name evidence="2" type="ORF">SAMN05444008_102149</name>
</gene>
<keyword evidence="1" id="KW-0472">Membrane</keyword>
<proteinExistence type="predicted"/>
<dbReference type="Proteomes" id="UP000184368">
    <property type="component" value="Unassembled WGS sequence"/>
</dbReference>
<keyword evidence="1" id="KW-0812">Transmembrane</keyword>
<name>A0A1M4V614_9BACT</name>
<sequence length="267" mass="29101">MNRVQWLRERVIASGWIGKRAEGKIFPKSGAANHAANVFIALPRRHKISTVYRLTAPVPPHVFVLPPLQRKDSAKRPHKRVSTAWVSLFSLVATVFAAIGILQIMISTMHLSAYGQSGLHPSIAAHKPGSGPALEDAVENEYQHALTREHIAAADTNIVTNTANGAALPKGLLDDVEVSAPAPEKRGDSRQVRIFNGTRSTIDKVIVQVEILNKAGHLLRTENITADSLSPLGVRVLELGNVLPDAQVHCYIQEIRSKSLRTSLRAL</sequence>
<evidence type="ECO:0000256" key="1">
    <source>
        <dbReference type="SAM" id="Phobius"/>
    </source>
</evidence>
<dbReference type="EMBL" id="FQUO01000002">
    <property type="protein sequence ID" value="SHE64426.1"/>
    <property type="molecule type" value="Genomic_DNA"/>
</dbReference>
<organism evidence="2 3">
    <name type="scientific">Cnuella takakiae</name>
    <dbReference type="NCBI Taxonomy" id="1302690"/>
    <lineage>
        <taxon>Bacteria</taxon>
        <taxon>Pseudomonadati</taxon>
        <taxon>Bacteroidota</taxon>
        <taxon>Chitinophagia</taxon>
        <taxon>Chitinophagales</taxon>
        <taxon>Chitinophagaceae</taxon>
        <taxon>Cnuella</taxon>
    </lineage>
</organism>
<reference evidence="2 3" key="1">
    <citation type="submission" date="2016-11" db="EMBL/GenBank/DDBJ databases">
        <authorList>
            <person name="Jaros S."/>
            <person name="Januszkiewicz K."/>
            <person name="Wedrychowicz H."/>
        </authorList>
    </citation>
    <scope>NUCLEOTIDE SEQUENCE [LARGE SCALE GENOMIC DNA]</scope>
    <source>
        <strain evidence="2 3">DSM 26897</strain>
    </source>
</reference>
<keyword evidence="1" id="KW-1133">Transmembrane helix</keyword>
<evidence type="ECO:0000313" key="3">
    <source>
        <dbReference type="Proteomes" id="UP000184368"/>
    </source>
</evidence>
<feature type="transmembrane region" description="Helical" evidence="1">
    <location>
        <begin position="85"/>
        <end position="106"/>
    </location>
</feature>